<accession>A0ACD5HJ39</accession>
<evidence type="ECO:0000313" key="2">
    <source>
        <dbReference type="Proteomes" id="UP001195965"/>
    </source>
</evidence>
<dbReference type="Proteomes" id="UP001195965">
    <property type="component" value="Chromosome"/>
</dbReference>
<protein>
    <submittedName>
        <fullName evidence="1">Conjugal transfer protein TrbE</fullName>
    </submittedName>
</protein>
<proteinExistence type="predicted"/>
<dbReference type="EMBL" id="CP127526">
    <property type="protein sequence ID" value="XRI74662.1"/>
    <property type="molecule type" value="Genomic_DNA"/>
</dbReference>
<keyword evidence="2" id="KW-1185">Reference proteome</keyword>
<sequence length="834" mass="92811">MIDLKEYRDKAQGLPDLLNIAFLVDSWTTDAGEMAVALQKDGSVMAGFSYGGPDLESLSVNDLDALSAAWNNGLARLGTDWGVHVSAIREPADGYIPESDNAFQSPVASLIDLERRAQYGGESHHFTSRYYYIITWRLPTDAEAAIGQGLVKKKAGRGQEGSDQDRFKELMARFRQPMDVILGIFRRNYRVRALDADGLLTHVHECLTGQKHRVNAPHVPAYLDALVGHHDFVGGLEPSIDGEEIRVVTAVGYPNETYPEMLEHLHSLPFPLRYTLRFLPLDQADAVHDMSKIRGKWFGSRTSLKAQLGEKFSGEAPSELAADDHATNLALDAKQGVNEAREGAVKFGFFTLTVVLRDQDEKILMERVKTVKNFFDNAGYVAYLETVNTVEALLGSLPGHMHENIRRPILHSLNFADFAPKTEIWAGSARCPSPLMKMSDGRKAPPLLYAATTGNTPFRFNLHVGDLGHTFIAGMPGSGKSTLLALLAAQWQRYQGARVIAFDKGMSLYAMTEATEGQHYDLNGPLSDLSFAPLGHIDDPAELAFAAEWVEGLATLQGLNVTSVERTAIRDGLNSLARESGRSMTNLVQSIQHAGLKEALRFYTLTGQTGALLDAEKDGLQVDDATMMTFEMSHLMNGSPAMKRTTVPVLLYLFHRIEQMLDGRPTLILLDEAWTFLDDELFLAKLRQWLKELRKKNAAVVFATQSLADLKGNPLLPVLQESCPSKIFLPNAQADGQQLRPLYEDMGLNERQIQMLKESTPKQDYYLFTTEGQRRIQFGMGPVTLAFCGVSDPRDVKRVADLKAQNGNRWPLYWLREQLPAQRQDWVALLQTMF</sequence>
<reference evidence="1 2" key="1">
    <citation type="journal article" date="2021" name="ISME J.">
        <title>Genomic evolution of the class Acidithiobacillia: deep-branching Proteobacteria living in extreme acidic conditions.</title>
        <authorList>
            <person name="Moya-Beltran A."/>
            <person name="Beard S."/>
            <person name="Rojas-Villalobos C."/>
            <person name="Issotta F."/>
            <person name="Gallardo Y."/>
            <person name="Ulloa R."/>
            <person name="Giaveno A."/>
            <person name="Degli Esposti M."/>
            <person name="Johnson D.B."/>
            <person name="Quatrini R."/>
        </authorList>
    </citation>
    <scope>NUCLEOTIDE SEQUENCE [LARGE SCALE GENOMIC DNA]</scope>
    <source>
        <strain evidence="1 2">GG1-14</strain>
    </source>
</reference>
<organism evidence="1 2">
    <name type="scientific">Acidithiobacillus montserratensis</name>
    <dbReference type="NCBI Taxonomy" id="2729135"/>
    <lineage>
        <taxon>Bacteria</taxon>
        <taxon>Pseudomonadati</taxon>
        <taxon>Pseudomonadota</taxon>
        <taxon>Acidithiobacillia</taxon>
        <taxon>Acidithiobacillales</taxon>
        <taxon>Acidithiobacillaceae</taxon>
        <taxon>Acidithiobacillus</taxon>
    </lineage>
</organism>
<gene>
    <name evidence="1" type="ORF">HHS34_005570</name>
</gene>
<evidence type="ECO:0000313" key="1">
    <source>
        <dbReference type="EMBL" id="XRI74662.1"/>
    </source>
</evidence>
<name>A0ACD5HJ39_9PROT</name>